<evidence type="ECO:0000313" key="3">
    <source>
        <dbReference type="Proteomes" id="UP000534286"/>
    </source>
</evidence>
<dbReference type="AlphaFoldDB" id="A0A7W7S3E8"/>
<name>A0A7W7S3E8_9ACTN</name>
<organism evidence="2 3">
    <name type="scientific">Streptosporangium album</name>
    <dbReference type="NCBI Taxonomy" id="47479"/>
    <lineage>
        <taxon>Bacteria</taxon>
        <taxon>Bacillati</taxon>
        <taxon>Actinomycetota</taxon>
        <taxon>Actinomycetes</taxon>
        <taxon>Streptosporangiales</taxon>
        <taxon>Streptosporangiaceae</taxon>
        <taxon>Streptosporangium</taxon>
    </lineage>
</organism>
<sequence length="112" mass="11935">MAAKDSTAVATAFTPDGVIVDVGREIRGREGDRPLGRQPGHRRCLHAARPHPAPGRRHHAGPRPAQRRGRLPLVSPTEACAAMPYDIDFYLDPARGGIPAGRGGGCSPRTGW</sequence>
<proteinExistence type="predicted"/>
<protein>
    <submittedName>
        <fullName evidence="2">Uncharacterized protein</fullName>
    </submittedName>
</protein>
<evidence type="ECO:0000313" key="2">
    <source>
        <dbReference type="EMBL" id="MBB4942757.1"/>
    </source>
</evidence>
<dbReference type="RefSeq" id="WP_184758745.1">
    <property type="nucleotide sequence ID" value="NZ_BAABEK010000103.1"/>
</dbReference>
<reference evidence="2 3" key="1">
    <citation type="submission" date="2020-08" db="EMBL/GenBank/DDBJ databases">
        <title>Sequencing the genomes of 1000 actinobacteria strains.</title>
        <authorList>
            <person name="Klenk H.-P."/>
        </authorList>
    </citation>
    <scope>NUCLEOTIDE SEQUENCE [LARGE SCALE GENOMIC DNA]</scope>
    <source>
        <strain evidence="2 3">DSM 43023</strain>
    </source>
</reference>
<gene>
    <name evidence="2" type="ORF">FHR32_007157</name>
</gene>
<feature type="compositionally biased region" description="Basic residues" evidence="1">
    <location>
        <begin position="39"/>
        <end position="70"/>
    </location>
</feature>
<keyword evidence="3" id="KW-1185">Reference proteome</keyword>
<evidence type="ECO:0000256" key="1">
    <source>
        <dbReference type="SAM" id="MobiDB-lite"/>
    </source>
</evidence>
<dbReference type="Proteomes" id="UP000534286">
    <property type="component" value="Unassembled WGS sequence"/>
</dbReference>
<feature type="region of interest" description="Disordered" evidence="1">
    <location>
        <begin position="28"/>
        <end position="71"/>
    </location>
</feature>
<accession>A0A7W7S3E8</accession>
<dbReference type="EMBL" id="JACHJU010000004">
    <property type="protein sequence ID" value="MBB4942757.1"/>
    <property type="molecule type" value="Genomic_DNA"/>
</dbReference>
<comment type="caution">
    <text evidence="2">The sequence shown here is derived from an EMBL/GenBank/DDBJ whole genome shotgun (WGS) entry which is preliminary data.</text>
</comment>